<dbReference type="GO" id="GO:0051274">
    <property type="term" value="P:beta-glucan biosynthetic process"/>
    <property type="evidence" value="ECO:0007669"/>
    <property type="project" value="TreeGrafter"/>
</dbReference>
<dbReference type="SUPFAM" id="SSF74650">
    <property type="entry name" value="Galactose mutarotase-like"/>
    <property type="match status" value="1"/>
</dbReference>
<dbReference type="GO" id="GO:0030246">
    <property type="term" value="F:carbohydrate binding"/>
    <property type="evidence" value="ECO:0007669"/>
    <property type="project" value="InterPro"/>
</dbReference>
<dbReference type="PANTHER" id="PTHR30504:SF3">
    <property type="entry name" value="GLUCANS BIOSYNTHESIS PROTEIN D"/>
    <property type="match status" value="1"/>
</dbReference>
<protein>
    <submittedName>
        <fullName evidence="4">Glucans biosynthesis protein D</fullName>
    </submittedName>
</protein>
<dbReference type="InterPro" id="IPR014438">
    <property type="entry name" value="Glucan_biosyn_MdoG/MdoD"/>
</dbReference>
<proteinExistence type="predicted"/>
<dbReference type="InterPro" id="IPR011013">
    <property type="entry name" value="Gal_mutarotase_sf_dom"/>
</dbReference>
<dbReference type="InterPro" id="IPR014718">
    <property type="entry name" value="GH-type_carb-bd"/>
</dbReference>
<dbReference type="InterPro" id="IPR007444">
    <property type="entry name" value="Glucan_biosyn_MdoG_C"/>
</dbReference>
<sequence>MFSVDPATHLAREIHFRPELFKYNDAGVDTKQLEGQSDLGFAGFRVFKAPELARRDVVSFLGASYFRAVDDTYQYGLSAAAWRSTLTPTVKKSSPTLPPSGLIR</sequence>
<reference evidence="4 5" key="1">
    <citation type="submission" date="2018-06" db="EMBL/GenBank/DDBJ databases">
        <authorList>
            <consortium name="Pathogen Informatics"/>
            <person name="Doyle S."/>
        </authorList>
    </citation>
    <scope>NUCLEOTIDE SEQUENCE [LARGE SCALE GENOMIC DNA]</scope>
    <source>
        <strain evidence="4 5">NCTC13148</strain>
    </source>
</reference>
<dbReference type="GO" id="GO:0030288">
    <property type="term" value="C:outer membrane-bounded periplasmic space"/>
    <property type="evidence" value="ECO:0007669"/>
    <property type="project" value="TreeGrafter"/>
</dbReference>
<evidence type="ECO:0000256" key="2">
    <source>
        <dbReference type="ARBA" id="ARBA00022729"/>
    </source>
</evidence>
<name>A0A377BHZ9_ECOLX</name>
<comment type="subcellular location">
    <subcellularLocation>
        <location evidence="1">Periplasm</location>
    </subcellularLocation>
</comment>
<dbReference type="AlphaFoldDB" id="A0A377BHZ9"/>
<organism evidence="4 5">
    <name type="scientific">Escherichia coli</name>
    <dbReference type="NCBI Taxonomy" id="562"/>
    <lineage>
        <taxon>Bacteria</taxon>
        <taxon>Pseudomonadati</taxon>
        <taxon>Pseudomonadota</taxon>
        <taxon>Gammaproteobacteria</taxon>
        <taxon>Enterobacterales</taxon>
        <taxon>Enterobacteriaceae</taxon>
        <taxon>Escherichia</taxon>
    </lineage>
</organism>
<dbReference type="EMBL" id="UGET01000004">
    <property type="protein sequence ID" value="STL65677.1"/>
    <property type="molecule type" value="Genomic_DNA"/>
</dbReference>
<evidence type="ECO:0000313" key="5">
    <source>
        <dbReference type="Proteomes" id="UP000254255"/>
    </source>
</evidence>
<evidence type="ECO:0000259" key="3">
    <source>
        <dbReference type="Pfam" id="PF04349"/>
    </source>
</evidence>
<evidence type="ECO:0000313" key="4">
    <source>
        <dbReference type="EMBL" id="STL65677.1"/>
    </source>
</evidence>
<keyword evidence="2" id="KW-0732">Signal</keyword>
<dbReference type="Gene3D" id="2.70.98.10">
    <property type="match status" value="1"/>
</dbReference>
<evidence type="ECO:0000256" key="1">
    <source>
        <dbReference type="ARBA" id="ARBA00004418"/>
    </source>
</evidence>
<gene>
    <name evidence="4" type="primary">mdoD_2</name>
    <name evidence="4" type="ORF">NCTC13148_00709</name>
</gene>
<dbReference type="Proteomes" id="UP000254255">
    <property type="component" value="Unassembled WGS sequence"/>
</dbReference>
<accession>A0A377BHZ9</accession>
<feature type="domain" description="Glucan biosynthesis periplasmic MdoG C-terminal" evidence="3">
    <location>
        <begin position="9"/>
        <end position="79"/>
    </location>
</feature>
<dbReference type="GO" id="GO:0003824">
    <property type="term" value="F:catalytic activity"/>
    <property type="evidence" value="ECO:0007669"/>
    <property type="project" value="InterPro"/>
</dbReference>
<dbReference type="Pfam" id="PF04349">
    <property type="entry name" value="MdoG"/>
    <property type="match status" value="1"/>
</dbReference>
<dbReference type="PANTHER" id="PTHR30504">
    <property type="entry name" value="GLUCANS BIOSYNTHESIS PROTEIN"/>
    <property type="match status" value="1"/>
</dbReference>